<evidence type="ECO:0000256" key="2">
    <source>
        <dbReference type="ARBA" id="ARBA00011322"/>
    </source>
</evidence>
<evidence type="ECO:0000256" key="4">
    <source>
        <dbReference type="SAM" id="Coils"/>
    </source>
</evidence>
<dbReference type="InterPro" id="IPR025662">
    <property type="entry name" value="Sigma_54_int_dom_ATP-bd_1"/>
</dbReference>
<evidence type="ECO:0000313" key="6">
    <source>
        <dbReference type="EMBL" id="RGS41321.1"/>
    </source>
</evidence>
<dbReference type="SUPFAM" id="SSF52540">
    <property type="entry name" value="P-loop containing nucleoside triphosphate hydrolases"/>
    <property type="match status" value="1"/>
</dbReference>
<dbReference type="RefSeq" id="WP_118097073.1">
    <property type="nucleotide sequence ID" value="NZ_QRVL01000003.1"/>
</dbReference>
<dbReference type="Pfam" id="PF13558">
    <property type="entry name" value="SbcC_Walker_B"/>
    <property type="match status" value="1"/>
</dbReference>
<comment type="similarity">
    <text evidence="1">Belongs to the SMC family. SbcC subfamily.</text>
</comment>
<dbReference type="Pfam" id="PF13555">
    <property type="entry name" value="AAA_29"/>
    <property type="match status" value="1"/>
</dbReference>
<keyword evidence="4" id="KW-0175">Coiled coil</keyword>
<comment type="subunit">
    <text evidence="2">Heterodimer of SbcC and SbcD.</text>
</comment>
<feature type="compositionally biased region" description="Basic and acidic residues" evidence="5">
    <location>
        <begin position="564"/>
        <end position="595"/>
    </location>
</feature>
<feature type="region of interest" description="Disordered" evidence="5">
    <location>
        <begin position="560"/>
        <end position="595"/>
    </location>
</feature>
<evidence type="ECO:0000256" key="3">
    <source>
        <dbReference type="ARBA" id="ARBA00013368"/>
    </source>
</evidence>
<feature type="coiled-coil region" evidence="4">
    <location>
        <begin position="620"/>
        <end position="696"/>
    </location>
</feature>
<evidence type="ECO:0000256" key="5">
    <source>
        <dbReference type="SAM" id="MobiDB-lite"/>
    </source>
</evidence>
<accession>A0A395VA63</accession>
<evidence type="ECO:0000256" key="1">
    <source>
        <dbReference type="ARBA" id="ARBA00006930"/>
    </source>
</evidence>
<dbReference type="Proteomes" id="UP000266172">
    <property type="component" value="Unassembled WGS sequence"/>
</dbReference>
<reference evidence="6 7" key="1">
    <citation type="submission" date="2018-08" db="EMBL/GenBank/DDBJ databases">
        <title>A genome reference for cultivated species of the human gut microbiota.</title>
        <authorList>
            <person name="Zou Y."/>
            <person name="Xue W."/>
            <person name="Luo G."/>
        </authorList>
    </citation>
    <scope>NUCLEOTIDE SEQUENCE [LARGE SCALE GENOMIC DNA]</scope>
    <source>
        <strain evidence="6 7">AF22-12AC</strain>
    </source>
</reference>
<dbReference type="Gene3D" id="3.40.50.300">
    <property type="entry name" value="P-loop containing nucleotide triphosphate hydrolases"/>
    <property type="match status" value="2"/>
</dbReference>
<evidence type="ECO:0000313" key="7">
    <source>
        <dbReference type="Proteomes" id="UP000266172"/>
    </source>
</evidence>
<dbReference type="PROSITE" id="PS00675">
    <property type="entry name" value="SIGMA54_INTERACT_1"/>
    <property type="match status" value="1"/>
</dbReference>
<dbReference type="AlphaFoldDB" id="A0A395VA63"/>
<dbReference type="InterPro" id="IPR027417">
    <property type="entry name" value="P-loop_NTPase"/>
</dbReference>
<dbReference type="EMBL" id="QRVL01000003">
    <property type="protein sequence ID" value="RGS41321.1"/>
    <property type="molecule type" value="Genomic_DNA"/>
</dbReference>
<feature type="coiled-coil region" evidence="4">
    <location>
        <begin position="246"/>
        <end position="354"/>
    </location>
</feature>
<comment type="caution">
    <text evidence="6">The sequence shown here is derived from an EMBL/GenBank/DDBJ whole genome shotgun (WGS) entry which is preliminary data.</text>
</comment>
<organism evidence="6 7">
    <name type="scientific">Roseburia hominis</name>
    <dbReference type="NCBI Taxonomy" id="301301"/>
    <lineage>
        <taxon>Bacteria</taxon>
        <taxon>Bacillati</taxon>
        <taxon>Bacillota</taxon>
        <taxon>Clostridia</taxon>
        <taxon>Lachnospirales</taxon>
        <taxon>Lachnospiraceae</taxon>
        <taxon>Roseburia</taxon>
    </lineage>
</organism>
<proteinExistence type="inferred from homology"/>
<sequence>MKPEKLILSAFGSYAGRTEIDFTVQTGGLFLITGDTGAGKTTIFDAITYALYGEASGGGRSGAMMRSQYAKSVTETYVEFSFLYAGESYRVRRNPEYKIVKELKNGKLREQKVPAVVELTLPDGTVYPEKRSQTDAKIEELIGLTKEQFTQTAMIAQGDFLKLLYAKSDDRKKIFSKLFHTDAYWRIQENLKRRSLEMDRLLAENERAAEQERERVILPREELKEVPLPEAVEQIGIRERELTALQENVREEIRRLTAAISKAKEVNELFEGLRDCEQQVQKLKEEEPVEARRKEQLEAAARAERVHVKELRCNERLNERRQSDETVERMKRLIAEEKEVHDRQEQDFNTLKTQSADAAEADAEKMLRIREQLPVYERMGEAVEQERQAKQAYESAKQYYERAVREGASRLLEEKNRQLLLEEKYVSAAKAWERASARSTEASAEYEHVYQLFLKEQAGILAQNLREAEPCPVCGSLTHPHPASLAENAVSEAAVKAAKEQREQAETARDAAYQEFDGQKSAAAEQELRLEQAKQQFLALAGDACGDGEKELYTFAAQQAAKEPAAKKRSLTERGRQAERFSREGKKHSGETGDAVNRLKLEALKRDWEEGQRETARIRAELSYETKERAEEALQQLTDKADRRTKCLADAEEALQKKKEDISRQEGMLTQEQTKNAGLVQECLELEKEYRQALRDAGFSSEEAYHEAFLTESGRETLVQQSEAYVRNRVESEGRLLTMQKLTEGKQEIGILAWETELEVQKQRQQELHEEILAMHTAYETDAKVVERCREYFAAHERLDAENQVLKRLYFTADGRLAGSAKIDFETYVQRRYFRQVIYEANRRLLTMSGHQFMLKLKETENSGRKSNEGLDLSVYSLVTDSERDIRTLSGGESFLAALAMALGLSDIAIRKAGAVHLDMMFIDEGFGTLDAQSRKQAIEVLSQLAGSERLVGIISHVTELKEQIEHRLYVTRTENGSEAVWEE</sequence>
<name>A0A395VA63_9FIRM</name>
<gene>
    <name evidence="6" type="ORF">DWX93_06645</name>
</gene>
<feature type="coiled-coil region" evidence="4">
    <location>
        <begin position="488"/>
        <end position="536"/>
    </location>
</feature>
<dbReference type="PANTHER" id="PTHR32114:SF2">
    <property type="entry name" value="ABC TRANSPORTER ABCH.3"/>
    <property type="match status" value="1"/>
</dbReference>
<protein>
    <recommendedName>
        <fullName evidence="3">Nuclease SbcCD subunit C</fullName>
    </recommendedName>
</protein>
<dbReference type="PANTHER" id="PTHR32114">
    <property type="entry name" value="ABC TRANSPORTER ABCH.3"/>
    <property type="match status" value="1"/>
</dbReference>